<feature type="coiled-coil region" evidence="13">
    <location>
        <begin position="337"/>
        <end position="374"/>
    </location>
</feature>
<dbReference type="Gene3D" id="3.30.565.10">
    <property type="entry name" value="Histidine kinase-like ATPase, C-terminal domain"/>
    <property type="match status" value="1"/>
</dbReference>
<evidence type="ECO:0000256" key="14">
    <source>
        <dbReference type="SAM" id="Phobius"/>
    </source>
</evidence>
<dbReference type="Pfam" id="PF02518">
    <property type="entry name" value="HATPase_c"/>
    <property type="match status" value="1"/>
</dbReference>
<feature type="transmembrane region" description="Helical" evidence="14">
    <location>
        <begin position="286"/>
        <end position="304"/>
    </location>
</feature>
<dbReference type="InterPro" id="IPR003660">
    <property type="entry name" value="HAMP_dom"/>
</dbReference>
<gene>
    <name evidence="18" type="ORF">GTP45_11615</name>
</gene>
<dbReference type="GO" id="GO:0005886">
    <property type="term" value="C:plasma membrane"/>
    <property type="evidence" value="ECO:0007669"/>
    <property type="project" value="UniProtKB-SubCell"/>
</dbReference>
<dbReference type="Pfam" id="PF00512">
    <property type="entry name" value="HisKA"/>
    <property type="match status" value="1"/>
</dbReference>
<dbReference type="SUPFAM" id="SSF158472">
    <property type="entry name" value="HAMP domain-like"/>
    <property type="match status" value="1"/>
</dbReference>
<evidence type="ECO:0000256" key="9">
    <source>
        <dbReference type="ARBA" id="ARBA00022989"/>
    </source>
</evidence>
<dbReference type="PANTHER" id="PTHR43547">
    <property type="entry name" value="TWO-COMPONENT HISTIDINE KINASE"/>
    <property type="match status" value="1"/>
</dbReference>
<dbReference type="FunFam" id="1.10.287.130:FF:000001">
    <property type="entry name" value="Two-component sensor histidine kinase"/>
    <property type="match status" value="1"/>
</dbReference>
<dbReference type="Proteomes" id="UP000450012">
    <property type="component" value="Unassembled WGS sequence"/>
</dbReference>
<dbReference type="SUPFAM" id="SSF52172">
    <property type="entry name" value="CheY-like"/>
    <property type="match status" value="1"/>
</dbReference>
<evidence type="ECO:0000313" key="18">
    <source>
        <dbReference type="EMBL" id="MYM67477.1"/>
    </source>
</evidence>
<dbReference type="InterPro" id="IPR003661">
    <property type="entry name" value="HisK_dim/P_dom"/>
</dbReference>
<dbReference type="SMART" id="SM00387">
    <property type="entry name" value="HATPase_c"/>
    <property type="match status" value="1"/>
</dbReference>
<name>A0A7X4KC06_9BURK</name>
<keyword evidence="9 14" id="KW-1133">Transmembrane helix</keyword>
<organism evidence="18 19">
    <name type="scientific">Duganella rivi</name>
    <dbReference type="NCBI Taxonomy" id="2666083"/>
    <lineage>
        <taxon>Bacteria</taxon>
        <taxon>Pseudomonadati</taxon>
        <taxon>Pseudomonadota</taxon>
        <taxon>Betaproteobacteria</taxon>
        <taxon>Burkholderiales</taxon>
        <taxon>Oxalobacteraceae</taxon>
        <taxon>Telluria group</taxon>
        <taxon>Duganella</taxon>
    </lineage>
</organism>
<keyword evidence="6" id="KW-0808">Transferase</keyword>
<evidence type="ECO:0000256" key="5">
    <source>
        <dbReference type="ARBA" id="ARBA00022553"/>
    </source>
</evidence>
<dbReference type="SUPFAM" id="SSF47384">
    <property type="entry name" value="Homodimeric domain of signal transducing histidine kinase"/>
    <property type="match status" value="1"/>
</dbReference>
<dbReference type="Gene3D" id="3.40.50.2300">
    <property type="match status" value="1"/>
</dbReference>
<comment type="caution">
    <text evidence="18">The sequence shown here is derived from an EMBL/GenBank/DDBJ whole genome shotgun (WGS) entry which is preliminary data.</text>
</comment>
<feature type="domain" description="Histidine kinase" evidence="15">
    <location>
        <begin position="381"/>
        <end position="599"/>
    </location>
</feature>
<dbReference type="CDD" id="cd00075">
    <property type="entry name" value="HATPase"/>
    <property type="match status" value="1"/>
</dbReference>
<dbReference type="SUPFAM" id="SSF55874">
    <property type="entry name" value="ATPase domain of HSP90 chaperone/DNA topoisomerase II/histidine kinase"/>
    <property type="match status" value="1"/>
</dbReference>
<evidence type="ECO:0000256" key="2">
    <source>
        <dbReference type="ARBA" id="ARBA00004429"/>
    </source>
</evidence>
<dbReference type="Gene3D" id="3.30.450.20">
    <property type="entry name" value="PAS domain"/>
    <property type="match status" value="1"/>
</dbReference>
<dbReference type="EMBL" id="WWCK01000003">
    <property type="protein sequence ID" value="MYM67477.1"/>
    <property type="molecule type" value="Genomic_DNA"/>
</dbReference>
<evidence type="ECO:0000256" key="8">
    <source>
        <dbReference type="ARBA" id="ARBA00022777"/>
    </source>
</evidence>
<evidence type="ECO:0000256" key="13">
    <source>
        <dbReference type="SAM" id="Coils"/>
    </source>
</evidence>
<keyword evidence="11 14" id="KW-0472">Membrane</keyword>
<dbReference type="InterPro" id="IPR036890">
    <property type="entry name" value="HATPase_C_sf"/>
</dbReference>
<evidence type="ECO:0000256" key="3">
    <source>
        <dbReference type="ARBA" id="ARBA00012438"/>
    </source>
</evidence>
<dbReference type="AlphaFoldDB" id="A0A7X4KC06"/>
<dbReference type="Pfam" id="PF00672">
    <property type="entry name" value="HAMP"/>
    <property type="match status" value="1"/>
</dbReference>
<evidence type="ECO:0000256" key="11">
    <source>
        <dbReference type="ARBA" id="ARBA00023136"/>
    </source>
</evidence>
<evidence type="ECO:0000259" key="17">
    <source>
        <dbReference type="PROSITE" id="PS50885"/>
    </source>
</evidence>
<dbReference type="CDD" id="cd17580">
    <property type="entry name" value="REC_2_DhkD-like"/>
    <property type="match status" value="1"/>
</dbReference>
<comment type="catalytic activity">
    <reaction evidence="1">
        <text>ATP + protein L-histidine = ADP + protein N-phospho-L-histidine.</text>
        <dbReference type="EC" id="2.7.13.3"/>
    </reaction>
</comment>
<dbReference type="InterPro" id="IPR033479">
    <property type="entry name" value="dCache_1"/>
</dbReference>
<dbReference type="PANTHER" id="PTHR43547:SF2">
    <property type="entry name" value="HYBRID SIGNAL TRANSDUCTION HISTIDINE KINASE C"/>
    <property type="match status" value="1"/>
</dbReference>
<dbReference type="Pfam" id="PF00072">
    <property type="entry name" value="Response_reg"/>
    <property type="match status" value="1"/>
</dbReference>
<dbReference type="PROSITE" id="PS50110">
    <property type="entry name" value="RESPONSE_REGULATORY"/>
    <property type="match status" value="1"/>
</dbReference>
<evidence type="ECO:0000256" key="4">
    <source>
        <dbReference type="ARBA" id="ARBA00022475"/>
    </source>
</evidence>
<dbReference type="PROSITE" id="PS50885">
    <property type="entry name" value="HAMP"/>
    <property type="match status" value="1"/>
</dbReference>
<evidence type="ECO:0000256" key="7">
    <source>
        <dbReference type="ARBA" id="ARBA00022692"/>
    </source>
</evidence>
<dbReference type="PRINTS" id="PR00344">
    <property type="entry name" value="BCTRLSENSOR"/>
</dbReference>
<keyword evidence="4" id="KW-1003">Cell membrane</keyword>
<comment type="subcellular location">
    <subcellularLocation>
        <location evidence="2">Cell inner membrane</location>
        <topology evidence="2">Multi-pass membrane protein</topology>
    </subcellularLocation>
</comment>
<keyword evidence="13" id="KW-0175">Coiled coil</keyword>
<dbReference type="InterPro" id="IPR036097">
    <property type="entry name" value="HisK_dim/P_sf"/>
</dbReference>
<dbReference type="InterPro" id="IPR005467">
    <property type="entry name" value="His_kinase_dom"/>
</dbReference>
<dbReference type="RefSeq" id="WP_161014005.1">
    <property type="nucleotide sequence ID" value="NZ_WWCK01000003.1"/>
</dbReference>
<dbReference type="SMART" id="SM00388">
    <property type="entry name" value="HisKA"/>
    <property type="match status" value="1"/>
</dbReference>
<dbReference type="PROSITE" id="PS50109">
    <property type="entry name" value="HIS_KIN"/>
    <property type="match status" value="1"/>
</dbReference>
<evidence type="ECO:0000259" key="15">
    <source>
        <dbReference type="PROSITE" id="PS50109"/>
    </source>
</evidence>
<dbReference type="InterPro" id="IPR001789">
    <property type="entry name" value="Sig_transdc_resp-reg_receiver"/>
</dbReference>
<sequence length="740" mass="79466">MAFLLFQLNSLRSRLVLLVLLAIAPITVMTFINGQRERDHAVAVAEENLQRLTNLAAANEAQSIAGARQILRDMASIPNLADDEAHCNQLAANILRENPDYSNLGLIRLNGDVACSGVPFNTKVNLADRSHFRRAVHLRRFVAGGYVFGRVILKHTVNLTYPVLDEQQRVTAVVFASLDLTRLDRFVADIQLPPGSLLLTTDSEGKIISRKPNPDDWYGKQVSPEMRNAMAAEPGKPVTLVGPDGVSRLHRFARVGNNGLTDYTVTIGIPADAITANARHDQMLDLAALGATIILALLAAWFVGDVLVLRRVKQLADTANRIASGTLEARSGIAYGKEEISDLARALDAMAAALQEKEKQHLRAESQLREADRRKDEFLAMLAHELRNPLAPISAGAQLLQSGHASEGAVRRTAGIIVRQVHHMTRLVDDLLDVSRVTRGLVTLTRAPLDVAQIVADAVEQAEPLMQARQHRFEVKLPPSPLLVNGDHKRLVQVLVNVLNNAAKYTPTGGEIQLAAYADGANVKLVVSDNGIGMSADLRSHVFDLFAQADRNSDRSQGGLGLGLALVKSLVELHGGAVAVESAGEQQGSTFIITLPGTPQQPAAAPASQASAPSQQLRVLVVDDNVDAAQTLQLLLETAGHKVSVAHSAMEALEVAQARAPQLCLLDIGLPGISGYELARGLRALPATAHAALVAITGYGRHEDREQARIAGFDHYYVKPVDVDALLALIATLPTPSGVS</sequence>
<dbReference type="CDD" id="cd12915">
    <property type="entry name" value="PDC2_DGC_like"/>
    <property type="match status" value="1"/>
</dbReference>
<keyword evidence="5 12" id="KW-0597">Phosphoprotein</keyword>
<keyword evidence="8" id="KW-0418">Kinase</keyword>
<dbReference type="CDD" id="cd12914">
    <property type="entry name" value="PDC1_DGC_like"/>
    <property type="match status" value="1"/>
</dbReference>
<dbReference type="InterPro" id="IPR011006">
    <property type="entry name" value="CheY-like_superfamily"/>
</dbReference>
<dbReference type="CDD" id="cd00082">
    <property type="entry name" value="HisKA"/>
    <property type="match status" value="1"/>
</dbReference>
<evidence type="ECO:0000256" key="10">
    <source>
        <dbReference type="ARBA" id="ARBA00023012"/>
    </source>
</evidence>
<dbReference type="Gene3D" id="6.10.340.10">
    <property type="match status" value="1"/>
</dbReference>
<evidence type="ECO:0000256" key="1">
    <source>
        <dbReference type="ARBA" id="ARBA00000085"/>
    </source>
</evidence>
<dbReference type="SMART" id="SM00448">
    <property type="entry name" value="REC"/>
    <property type="match status" value="1"/>
</dbReference>
<evidence type="ECO:0000313" key="19">
    <source>
        <dbReference type="Proteomes" id="UP000450012"/>
    </source>
</evidence>
<accession>A0A7X4KC06</accession>
<keyword evidence="7 14" id="KW-0812">Transmembrane</keyword>
<dbReference type="FunFam" id="3.30.565.10:FF:000006">
    <property type="entry name" value="Sensor histidine kinase WalK"/>
    <property type="match status" value="1"/>
</dbReference>
<dbReference type="SMART" id="SM00304">
    <property type="entry name" value="HAMP"/>
    <property type="match status" value="1"/>
</dbReference>
<dbReference type="Gene3D" id="1.10.287.130">
    <property type="match status" value="1"/>
</dbReference>
<feature type="domain" description="HAMP" evidence="17">
    <location>
        <begin position="306"/>
        <end position="359"/>
    </location>
</feature>
<dbReference type="InterPro" id="IPR003594">
    <property type="entry name" value="HATPase_dom"/>
</dbReference>
<evidence type="ECO:0000256" key="6">
    <source>
        <dbReference type="ARBA" id="ARBA00022679"/>
    </source>
</evidence>
<protein>
    <recommendedName>
        <fullName evidence="3">histidine kinase</fullName>
        <ecNumber evidence="3">2.7.13.3</ecNumber>
    </recommendedName>
</protein>
<dbReference type="InterPro" id="IPR004358">
    <property type="entry name" value="Sig_transdc_His_kin-like_C"/>
</dbReference>
<dbReference type="Pfam" id="PF02743">
    <property type="entry name" value="dCache_1"/>
    <property type="match status" value="1"/>
</dbReference>
<dbReference type="GO" id="GO:0000155">
    <property type="term" value="F:phosphorelay sensor kinase activity"/>
    <property type="evidence" value="ECO:0007669"/>
    <property type="project" value="InterPro"/>
</dbReference>
<keyword evidence="19" id="KW-1185">Reference proteome</keyword>
<dbReference type="EC" id="2.7.13.3" evidence="3"/>
<feature type="transmembrane region" description="Helical" evidence="14">
    <location>
        <begin position="15"/>
        <end position="32"/>
    </location>
</feature>
<evidence type="ECO:0000256" key="12">
    <source>
        <dbReference type="PROSITE-ProRule" id="PRU00169"/>
    </source>
</evidence>
<evidence type="ECO:0000259" key="16">
    <source>
        <dbReference type="PROSITE" id="PS50110"/>
    </source>
</evidence>
<feature type="modified residue" description="4-aspartylphosphate" evidence="12">
    <location>
        <position position="667"/>
    </location>
</feature>
<keyword evidence="10" id="KW-0902">Two-component regulatory system</keyword>
<proteinExistence type="predicted"/>
<feature type="domain" description="Response regulatory" evidence="16">
    <location>
        <begin position="618"/>
        <end position="734"/>
    </location>
</feature>
<reference evidence="18 19" key="1">
    <citation type="submission" date="2019-12" db="EMBL/GenBank/DDBJ databases">
        <title>Novel species isolated from a subtropical stream in China.</title>
        <authorList>
            <person name="Lu H."/>
        </authorList>
    </citation>
    <scope>NUCLEOTIDE SEQUENCE [LARGE SCALE GENOMIC DNA]</scope>
    <source>
        <strain evidence="18 19">FT55W</strain>
    </source>
</reference>